<dbReference type="GO" id="GO:0006355">
    <property type="term" value="P:regulation of DNA-templated transcription"/>
    <property type="evidence" value="ECO:0007669"/>
    <property type="project" value="InterPro"/>
</dbReference>
<dbReference type="Pfam" id="PF04221">
    <property type="entry name" value="RelB"/>
    <property type="match status" value="1"/>
</dbReference>
<keyword evidence="2" id="KW-1185">Reference proteome</keyword>
<dbReference type="EMBL" id="UHFN01000007">
    <property type="protein sequence ID" value="SUN61446.1"/>
    <property type="molecule type" value="Genomic_DNA"/>
</dbReference>
<name>A0A380KBE0_9STRE</name>
<dbReference type="Proteomes" id="UP000254924">
    <property type="component" value="Unassembled WGS sequence"/>
</dbReference>
<gene>
    <name evidence="1" type="primary">dinJ3</name>
    <name evidence="1" type="ORF">NCTC12224_01471</name>
</gene>
<protein>
    <submittedName>
        <fullName evidence="1">Addiction module antitoxin</fullName>
    </submittedName>
</protein>
<dbReference type="OrthoDB" id="9804867at2"/>
<accession>A0A380KBE0</accession>
<dbReference type="Gene3D" id="1.10.1220.10">
    <property type="entry name" value="Met repressor-like"/>
    <property type="match status" value="1"/>
</dbReference>
<sequence>MAKTVSINIEIETSKKDQAEAIFNNFGYSITDAINIFLNTVITEGDSLFQIKTPCYNRKTELAIEEARQITSGKIPSKSYTSLSDLLADLNED</sequence>
<reference evidence="1 2" key="1">
    <citation type="submission" date="2018-06" db="EMBL/GenBank/DDBJ databases">
        <authorList>
            <consortium name="Pathogen Informatics"/>
            <person name="Doyle S."/>
        </authorList>
    </citation>
    <scope>NUCLEOTIDE SEQUENCE [LARGE SCALE GENOMIC DNA]</scope>
    <source>
        <strain evidence="1 2">NCTC12224</strain>
    </source>
</reference>
<evidence type="ECO:0000313" key="1">
    <source>
        <dbReference type="EMBL" id="SUN61446.1"/>
    </source>
</evidence>
<proteinExistence type="predicted"/>
<evidence type="ECO:0000313" key="2">
    <source>
        <dbReference type="Proteomes" id="UP000254924"/>
    </source>
</evidence>
<dbReference type="AlphaFoldDB" id="A0A380KBE0"/>
<dbReference type="InterPro" id="IPR013321">
    <property type="entry name" value="Arc_rbn_hlx_hlx"/>
</dbReference>
<dbReference type="NCBIfam" id="TIGR02384">
    <property type="entry name" value="RelB_DinJ"/>
    <property type="match status" value="1"/>
</dbReference>
<dbReference type="InterPro" id="IPR007337">
    <property type="entry name" value="RelB/DinJ"/>
</dbReference>
<organism evidence="1 2">
    <name type="scientific">Streptococcus hyointestinalis</name>
    <dbReference type="NCBI Taxonomy" id="1337"/>
    <lineage>
        <taxon>Bacteria</taxon>
        <taxon>Bacillati</taxon>
        <taxon>Bacillota</taxon>
        <taxon>Bacilli</taxon>
        <taxon>Lactobacillales</taxon>
        <taxon>Streptococcaceae</taxon>
        <taxon>Streptococcus</taxon>
    </lineage>
</organism>